<protein>
    <submittedName>
        <fullName evidence="1">Glycosyl transferase</fullName>
    </submittedName>
</protein>
<dbReference type="SUPFAM" id="SSF53756">
    <property type="entry name" value="UDP-Glycosyltransferase/glycogen phosphorylase"/>
    <property type="match status" value="1"/>
</dbReference>
<dbReference type="Pfam" id="PF13692">
    <property type="entry name" value="Glyco_trans_1_4"/>
    <property type="match status" value="1"/>
</dbReference>
<dbReference type="InterPro" id="IPR050194">
    <property type="entry name" value="Glycosyltransferase_grp1"/>
</dbReference>
<reference evidence="1 2" key="1">
    <citation type="submission" date="2016-02" db="EMBL/GenBank/DDBJ databases">
        <title>Genome sequencing of a beta-galactosidase producing bacteria Rhizobium sp. 59.</title>
        <authorList>
            <person name="Wang D."/>
            <person name="Kot W."/>
            <person name="Qin Y."/>
            <person name="Hansen L."/>
            <person name="Naqvi K."/>
            <person name="Rensing C."/>
        </authorList>
    </citation>
    <scope>NUCLEOTIDE SEQUENCE [LARGE SCALE GENOMIC DNA]</scope>
    <source>
        <strain evidence="1 2">59</strain>
    </source>
</reference>
<dbReference type="EMBL" id="LSRP01000118">
    <property type="protein sequence ID" value="OJF92342.1"/>
    <property type="molecule type" value="Genomic_DNA"/>
</dbReference>
<keyword evidence="1" id="KW-0808">Transferase</keyword>
<comment type="caution">
    <text evidence="1">The sequence shown here is derived from an EMBL/GenBank/DDBJ whole genome shotgun (WGS) entry which is preliminary data.</text>
</comment>
<dbReference type="OrthoDB" id="5443996at2"/>
<accession>A0A657LMH4</accession>
<dbReference type="PANTHER" id="PTHR45947:SF3">
    <property type="entry name" value="SULFOQUINOVOSYL TRANSFERASE SQD2"/>
    <property type="match status" value="1"/>
</dbReference>
<evidence type="ECO:0000313" key="2">
    <source>
        <dbReference type="Proteomes" id="UP000182661"/>
    </source>
</evidence>
<evidence type="ECO:0000313" key="1">
    <source>
        <dbReference type="EMBL" id="OJF92342.1"/>
    </source>
</evidence>
<dbReference type="PANTHER" id="PTHR45947">
    <property type="entry name" value="SULFOQUINOVOSYL TRANSFERASE SQD2"/>
    <property type="match status" value="1"/>
</dbReference>
<sequence length="364" mass="39997">MKIAFHSPLKSPHHPVPSGDRLMARLVIAALRQAGHAVEVVTELRTFSKSPSLDSAAAMEKAAEAERARIAQHWLERGKPDVWFCYHPYYKAPDLLGPELARRFGIPYVTAEASHSSRRNTGPWAAAQQIVADAVRQAAVNICFTHRDRVGLLEALPQARTAMLAPFIETSEFRLRTPNPEPGRLVTIAMMRPGDKMDSYRMLAAALYLLPDLDWRLSVIGDGVCRPEIETLFAGMPKDRIEWHGEQATAAVAALLSRAALYVWPGCGEAYGLAYLEAQAAGLPVVAQHIAGVPEVVMHARTGLLTPAGDVGAYAGAIRRLLVDESERQAMAQEARRFVGEERDLATASVQLDRILRHHLETGR</sequence>
<organism evidence="1 2">
    <name type="scientific">Pararhizobium antarcticum</name>
    <dbReference type="NCBI Taxonomy" id="1798805"/>
    <lineage>
        <taxon>Bacteria</taxon>
        <taxon>Pseudomonadati</taxon>
        <taxon>Pseudomonadota</taxon>
        <taxon>Alphaproteobacteria</taxon>
        <taxon>Hyphomicrobiales</taxon>
        <taxon>Rhizobiaceae</taxon>
        <taxon>Rhizobium/Agrobacterium group</taxon>
        <taxon>Pararhizobium</taxon>
    </lineage>
</organism>
<dbReference type="Gene3D" id="3.40.50.2000">
    <property type="entry name" value="Glycogen Phosphorylase B"/>
    <property type="match status" value="2"/>
</dbReference>
<proteinExistence type="predicted"/>
<dbReference type="Proteomes" id="UP000182661">
    <property type="component" value="Unassembled WGS sequence"/>
</dbReference>
<name>A0A657LMH4_9HYPH</name>
<dbReference type="RefSeq" id="WP_071835016.1">
    <property type="nucleotide sequence ID" value="NZ_LSRP01000118.1"/>
</dbReference>
<keyword evidence="2" id="KW-1185">Reference proteome</keyword>
<dbReference type="CDD" id="cd03801">
    <property type="entry name" value="GT4_PimA-like"/>
    <property type="match status" value="1"/>
</dbReference>
<dbReference type="AlphaFoldDB" id="A0A657LMH4"/>
<gene>
    <name evidence="1" type="ORF">AX760_06390</name>
</gene>
<dbReference type="GO" id="GO:0016757">
    <property type="term" value="F:glycosyltransferase activity"/>
    <property type="evidence" value="ECO:0007669"/>
    <property type="project" value="TreeGrafter"/>
</dbReference>